<protein>
    <recommendedName>
        <fullName evidence="3">Glycosyl transferase family 1 domain-containing protein</fullName>
    </recommendedName>
</protein>
<gene>
    <name evidence="1" type="ORF">CH333_04510</name>
</gene>
<dbReference type="EMBL" id="NOZQ01000091">
    <property type="protein sequence ID" value="OYD16018.1"/>
    <property type="molecule type" value="Genomic_DNA"/>
</dbReference>
<evidence type="ECO:0008006" key="3">
    <source>
        <dbReference type="Google" id="ProtNLM"/>
    </source>
</evidence>
<dbReference type="AlphaFoldDB" id="A0A235BUM6"/>
<accession>A0A235BUM6</accession>
<evidence type="ECO:0000313" key="2">
    <source>
        <dbReference type="Proteomes" id="UP000215215"/>
    </source>
</evidence>
<reference evidence="1 2" key="1">
    <citation type="submission" date="2017-07" db="EMBL/GenBank/DDBJ databases">
        <title>Recovery of genomes from metagenomes via a dereplication, aggregation, and scoring strategy.</title>
        <authorList>
            <person name="Sieber C.M."/>
            <person name="Probst A.J."/>
            <person name="Sharrar A."/>
            <person name="Thomas B.C."/>
            <person name="Hess M."/>
            <person name="Tringe S.G."/>
            <person name="Banfield J.F."/>
        </authorList>
    </citation>
    <scope>NUCLEOTIDE SEQUENCE [LARGE SCALE GENOMIC DNA]</scope>
    <source>
        <strain evidence="1">JGI_Cruoil_03_44_89</strain>
    </source>
</reference>
<comment type="caution">
    <text evidence="1">The sequence shown here is derived from an EMBL/GenBank/DDBJ whole genome shotgun (WGS) entry which is preliminary data.</text>
</comment>
<evidence type="ECO:0000313" key="1">
    <source>
        <dbReference type="EMBL" id="OYD16018.1"/>
    </source>
</evidence>
<sequence>MSLWNAANGPSIHAELIGREWVKTGHRLTVFSSERHPDARPTLQKDEDFIIRHFAVDVIKPFTRATDFDPSPLLKKDYEVFVAQNLERLPAERLLRVFPEIKKKAATVCVAHEGKPPEDPLYYKFSWDALVCFDDRYKNFLLKYFSEELIHTIPYPYYPFTPGDKLGARKKLGLPPEEKIVFSFGFRPGDVTPVLPSLKHLSQRYGMRYIVVTNPESDVNLLKELESEYPFLDIQVRPLPFDELYMYLHASDVHLIYRESSKKYPAVLSSTVCQTLGSGCPILFHVSNYVERAGDEIIKYKDSSDLEEKLSLIFENGFDTSEIKKFLKTHDATRIANQFIELFEKFFS</sequence>
<dbReference type="Proteomes" id="UP000215215">
    <property type="component" value="Unassembled WGS sequence"/>
</dbReference>
<dbReference type="SUPFAM" id="SSF53756">
    <property type="entry name" value="UDP-Glycosyltransferase/glycogen phosphorylase"/>
    <property type="match status" value="1"/>
</dbReference>
<proteinExistence type="predicted"/>
<organism evidence="1 2">
    <name type="scientific">candidate division WOR-3 bacterium JGI_Cruoil_03_44_89</name>
    <dbReference type="NCBI Taxonomy" id="1973748"/>
    <lineage>
        <taxon>Bacteria</taxon>
        <taxon>Bacteria division WOR-3</taxon>
    </lineage>
</organism>
<name>A0A235BUM6_UNCW3</name>